<protein>
    <submittedName>
        <fullName evidence="3">Alpha/beta fold hydrolase</fullName>
    </submittedName>
</protein>
<evidence type="ECO:0000256" key="1">
    <source>
        <dbReference type="SAM" id="MobiDB-lite"/>
    </source>
</evidence>
<dbReference type="GO" id="GO:0016787">
    <property type="term" value="F:hydrolase activity"/>
    <property type="evidence" value="ECO:0007669"/>
    <property type="project" value="UniProtKB-KW"/>
</dbReference>
<organism evidence="3 4">
    <name type="scientific">Streptomyces katsurahamanus</name>
    <dbReference type="NCBI Taxonomy" id="2577098"/>
    <lineage>
        <taxon>Bacteria</taxon>
        <taxon>Bacillati</taxon>
        <taxon>Actinomycetota</taxon>
        <taxon>Actinomycetes</taxon>
        <taxon>Kitasatosporales</taxon>
        <taxon>Streptomycetaceae</taxon>
        <taxon>Streptomyces</taxon>
    </lineage>
</organism>
<reference evidence="3 4" key="1">
    <citation type="submission" date="2019-06" db="EMBL/GenBank/DDBJ databases">
        <title>Comparative genomics and metabolomics analyses of clavulanic acid producing Streptomyces species provides insight into specialized metabolism and evolution of beta-lactam biosynthetic gene clusters.</title>
        <authorList>
            <person name="Moore M.A."/>
            <person name="Cruz-Morales P."/>
            <person name="Barona Gomez F."/>
            <person name="Kapil T."/>
        </authorList>
    </citation>
    <scope>NUCLEOTIDE SEQUENCE [LARGE SCALE GENOMIC DNA]</scope>
    <source>
        <strain evidence="3 4">T-272</strain>
    </source>
</reference>
<evidence type="ECO:0000259" key="2">
    <source>
        <dbReference type="Pfam" id="PF12146"/>
    </source>
</evidence>
<feature type="domain" description="Serine aminopeptidase S33" evidence="2">
    <location>
        <begin position="34"/>
        <end position="142"/>
    </location>
</feature>
<dbReference type="InterPro" id="IPR022742">
    <property type="entry name" value="Hydrolase_4"/>
</dbReference>
<proteinExistence type="predicted"/>
<name>A0ABW9NLU1_9ACTN</name>
<dbReference type="InterPro" id="IPR029058">
    <property type="entry name" value="AB_hydrolase_fold"/>
</dbReference>
<dbReference type="EMBL" id="VDEQ01000009">
    <property type="protein sequence ID" value="MQS34270.1"/>
    <property type="molecule type" value="Genomic_DNA"/>
</dbReference>
<accession>A0ABW9NLU1</accession>
<keyword evidence="3" id="KW-0378">Hydrolase</keyword>
<dbReference type="Pfam" id="PF12146">
    <property type="entry name" value="Hydrolase_4"/>
    <property type="match status" value="1"/>
</dbReference>
<sequence length="261" mass="27960">MDLVVHRTVHAADGERLSIYTVTPRNERAGACGVVIMHGAGTGNKERNLPFAEDFAVHGHPVVALDFSGHGESSGELSDLSLRRRRDQAAAVIGEVFAPERPLILVGFSMSGQTVADLLELYGTRVTAVALCAPGIYGRDAWDVPFGAGFTELIRRPESWRDSRALDVYARFEGRALLVVPEHDAVIPDGVTELLRTALAARADFSALRLTGAGHQLGIWLAGQPRARREIVSTLLRPRPSSQAPGSGTRSAGIPVDLPSS</sequence>
<evidence type="ECO:0000313" key="4">
    <source>
        <dbReference type="Proteomes" id="UP000460558"/>
    </source>
</evidence>
<feature type="compositionally biased region" description="Polar residues" evidence="1">
    <location>
        <begin position="240"/>
        <end position="250"/>
    </location>
</feature>
<feature type="region of interest" description="Disordered" evidence="1">
    <location>
        <begin position="236"/>
        <end position="261"/>
    </location>
</feature>
<evidence type="ECO:0000313" key="3">
    <source>
        <dbReference type="EMBL" id="MQS34270.1"/>
    </source>
</evidence>
<dbReference type="Gene3D" id="3.40.50.1820">
    <property type="entry name" value="alpha/beta hydrolase"/>
    <property type="match status" value="1"/>
</dbReference>
<dbReference type="Proteomes" id="UP000460558">
    <property type="component" value="Unassembled WGS sequence"/>
</dbReference>
<keyword evidence="4" id="KW-1185">Reference proteome</keyword>
<comment type="caution">
    <text evidence="3">The sequence shown here is derived from an EMBL/GenBank/DDBJ whole genome shotgun (WGS) entry which is preliminary data.</text>
</comment>
<gene>
    <name evidence="3" type="ORF">FFZ77_01125</name>
</gene>
<dbReference type="SUPFAM" id="SSF53474">
    <property type="entry name" value="alpha/beta-Hydrolases"/>
    <property type="match status" value="1"/>
</dbReference>